<reference evidence="1" key="1">
    <citation type="submission" date="2014-11" db="EMBL/GenBank/DDBJ databases">
        <authorList>
            <person name="Amaro Gonzalez C."/>
        </authorList>
    </citation>
    <scope>NUCLEOTIDE SEQUENCE</scope>
</reference>
<dbReference type="EMBL" id="GBXM01015892">
    <property type="protein sequence ID" value="JAH92685.1"/>
    <property type="molecule type" value="Transcribed_RNA"/>
</dbReference>
<protein>
    <submittedName>
        <fullName evidence="1">Uncharacterized protein</fullName>
    </submittedName>
</protein>
<accession>A0A0E9WT08</accession>
<name>A0A0E9WT08_ANGAN</name>
<reference evidence="1" key="2">
    <citation type="journal article" date="2015" name="Fish Shellfish Immunol.">
        <title>Early steps in the European eel (Anguilla anguilla)-Vibrio vulnificus interaction in the gills: Role of the RtxA13 toxin.</title>
        <authorList>
            <person name="Callol A."/>
            <person name="Pajuelo D."/>
            <person name="Ebbesson L."/>
            <person name="Teles M."/>
            <person name="MacKenzie S."/>
            <person name="Amaro C."/>
        </authorList>
    </citation>
    <scope>NUCLEOTIDE SEQUENCE</scope>
</reference>
<organism evidence="1">
    <name type="scientific">Anguilla anguilla</name>
    <name type="common">European freshwater eel</name>
    <name type="synonym">Muraena anguilla</name>
    <dbReference type="NCBI Taxonomy" id="7936"/>
    <lineage>
        <taxon>Eukaryota</taxon>
        <taxon>Metazoa</taxon>
        <taxon>Chordata</taxon>
        <taxon>Craniata</taxon>
        <taxon>Vertebrata</taxon>
        <taxon>Euteleostomi</taxon>
        <taxon>Actinopterygii</taxon>
        <taxon>Neopterygii</taxon>
        <taxon>Teleostei</taxon>
        <taxon>Anguilliformes</taxon>
        <taxon>Anguillidae</taxon>
        <taxon>Anguilla</taxon>
    </lineage>
</organism>
<proteinExistence type="predicted"/>
<sequence>MLTNANNRLQKQSKAKSQDQILKALLHL</sequence>
<dbReference type="AlphaFoldDB" id="A0A0E9WT08"/>
<evidence type="ECO:0000313" key="1">
    <source>
        <dbReference type="EMBL" id="JAH92685.1"/>
    </source>
</evidence>